<gene>
    <name evidence="8" type="ORF">HNR15_000681</name>
</gene>
<accession>A0A853D9T2</accession>
<name>A0A853D9T2_9MICO</name>
<dbReference type="InterPro" id="IPR036318">
    <property type="entry name" value="FAD-bd_PCMH-like_sf"/>
</dbReference>
<feature type="domain" description="FAD-binding PCMH-type" evidence="7">
    <location>
        <begin position="37"/>
        <end position="205"/>
    </location>
</feature>
<proteinExistence type="inferred from homology"/>
<dbReference type="PROSITE" id="PS00862">
    <property type="entry name" value="OX2_COVAL_FAD"/>
    <property type="match status" value="1"/>
</dbReference>
<keyword evidence="9" id="KW-1185">Reference proteome</keyword>
<dbReference type="Gene3D" id="3.40.462.20">
    <property type="match status" value="1"/>
</dbReference>
<keyword evidence="3" id="KW-0285">Flavoprotein</keyword>
<evidence type="ECO:0000256" key="6">
    <source>
        <dbReference type="SAM" id="MobiDB-lite"/>
    </source>
</evidence>
<dbReference type="PANTHER" id="PTHR42973:SF39">
    <property type="entry name" value="FAD-BINDING PCMH-TYPE DOMAIN-CONTAINING PROTEIN"/>
    <property type="match status" value="1"/>
</dbReference>
<evidence type="ECO:0000256" key="3">
    <source>
        <dbReference type="ARBA" id="ARBA00022630"/>
    </source>
</evidence>
<protein>
    <submittedName>
        <fullName evidence="8">FAD/FMN-containing dehydrogenase</fullName>
    </submittedName>
</protein>
<evidence type="ECO:0000256" key="4">
    <source>
        <dbReference type="ARBA" id="ARBA00022827"/>
    </source>
</evidence>
<dbReference type="Gene3D" id="3.30.43.10">
    <property type="entry name" value="Uridine Diphospho-n-acetylenolpyruvylglucosamine Reductase, domain 2"/>
    <property type="match status" value="1"/>
</dbReference>
<dbReference type="InterPro" id="IPR006094">
    <property type="entry name" value="Oxid_FAD_bind_N"/>
</dbReference>
<keyword evidence="4" id="KW-0274">FAD</keyword>
<dbReference type="GO" id="GO:0016491">
    <property type="term" value="F:oxidoreductase activity"/>
    <property type="evidence" value="ECO:0007669"/>
    <property type="project" value="UniProtKB-KW"/>
</dbReference>
<organism evidence="8 9">
    <name type="scientific">Allobranchiibius huperziae</name>
    <dbReference type="NCBI Taxonomy" id="1874116"/>
    <lineage>
        <taxon>Bacteria</taxon>
        <taxon>Bacillati</taxon>
        <taxon>Actinomycetota</taxon>
        <taxon>Actinomycetes</taxon>
        <taxon>Micrococcales</taxon>
        <taxon>Dermacoccaceae</taxon>
        <taxon>Allobranchiibius</taxon>
    </lineage>
</organism>
<evidence type="ECO:0000256" key="1">
    <source>
        <dbReference type="ARBA" id="ARBA00001974"/>
    </source>
</evidence>
<dbReference type="Gene3D" id="3.30.465.10">
    <property type="match status" value="1"/>
</dbReference>
<dbReference type="RefSeq" id="WP_179479138.1">
    <property type="nucleotide sequence ID" value="NZ_JACCFW010000001.1"/>
</dbReference>
<dbReference type="InterPro" id="IPR016169">
    <property type="entry name" value="FAD-bd_PCMH_sub2"/>
</dbReference>
<evidence type="ECO:0000313" key="9">
    <source>
        <dbReference type="Proteomes" id="UP000571817"/>
    </source>
</evidence>
<dbReference type="EMBL" id="JACCFW010000001">
    <property type="protein sequence ID" value="NYJ73718.1"/>
    <property type="molecule type" value="Genomic_DNA"/>
</dbReference>
<evidence type="ECO:0000256" key="2">
    <source>
        <dbReference type="ARBA" id="ARBA00005466"/>
    </source>
</evidence>
<dbReference type="InterPro" id="IPR050416">
    <property type="entry name" value="FAD-linked_Oxidoreductase"/>
</dbReference>
<feature type="region of interest" description="Disordered" evidence="6">
    <location>
        <begin position="15"/>
        <end position="36"/>
    </location>
</feature>
<dbReference type="InterPro" id="IPR016167">
    <property type="entry name" value="FAD-bd_PCMH_sub1"/>
</dbReference>
<dbReference type="GO" id="GO:0071949">
    <property type="term" value="F:FAD binding"/>
    <property type="evidence" value="ECO:0007669"/>
    <property type="project" value="InterPro"/>
</dbReference>
<dbReference type="SUPFAM" id="SSF56176">
    <property type="entry name" value="FAD-binding/transporter-associated domain-like"/>
    <property type="match status" value="1"/>
</dbReference>
<dbReference type="Proteomes" id="UP000571817">
    <property type="component" value="Unassembled WGS sequence"/>
</dbReference>
<comment type="cofactor">
    <cofactor evidence="1">
        <name>FAD</name>
        <dbReference type="ChEBI" id="CHEBI:57692"/>
    </cofactor>
</comment>
<dbReference type="PANTHER" id="PTHR42973">
    <property type="entry name" value="BINDING OXIDOREDUCTASE, PUTATIVE (AFU_ORTHOLOGUE AFUA_1G17690)-RELATED"/>
    <property type="match status" value="1"/>
</dbReference>
<evidence type="ECO:0000256" key="5">
    <source>
        <dbReference type="ARBA" id="ARBA00023002"/>
    </source>
</evidence>
<comment type="similarity">
    <text evidence="2">Belongs to the oxygen-dependent FAD-linked oxidoreductase family.</text>
</comment>
<dbReference type="Pfam" id="PF01565">
    <property type="entry name" value="FAD_binding_4"/>
    <property type="match status" value="1"/>
</dbReference>
<sequence length="450" mass="46790">MTTEQIVDDLDRAVGSALRRPGDDEYDTATQPRNATADQHPVAVVAATSADDVRRAVRAAADAGLGVAVQATGHGAAGTVGDDVLLIDTRRMNGVSVDPSARTARVGAGATWAEVNAEAATHGLLGLAGTAPDVGVVGYTLSGGIGWLTRAHGMASASLRRVEFVDGDGEPQVADEQENPEALWAFRGAGGVGIVTAVEIDLVAVPDLWAGYRLWPITEAESVVAAWTDALGQIDETLTSAIGFLKAPDAPVVPEALRGHRVVHLSAASVSGEAGFEPLERALRAAPEPAIDTTGPCDEKRLAVIHLDPPDTVPAIGDGGWLTASTPAHALAILSALGVGDDAPLAEMEIRHVATTVAAHADGAMTSPPGPFLLHVVGPAPTVDDRRTVEQAIDVVRAAVQPVETGRAAASFRDGQTTVPGAFADDEEERLRSVRQRYDPHRRIRRPRSV</sequence>
<evidence type="ECO:0000313" key="8">
    <source>
        <dbReference type="EMBL" id="NYJ73718.1"/>
    </source>
</evidence>
<dbReference type="InterPro" id="IPR006093">
    <property type="entry name" value="Oxy_OxRdtase_FAD_BS"/>
</dbReference>
<dbReference type="InterPro" id="IPR016166">
    <property type="entry name" value="FAD-bd_PCMH"/>
</dbReference>
<keyword evidence="5" id="KW-0560">Oxidoreductase</keyword>
<evidence type="ECO:0000259" key="7">
    <source>
        <dbReference type="PROSITE" id="PS51387"/>
    </source>
</evidence>
<reference evidence="8 9" key="1">
    <citation type="submission" date="2020-07" db="EMBL/GenBank/DDBJ databases">
        <title>Sequencing the genomes of 1000 actinobacteria strains.</title>
        <authorList>
            <person name="Klenk H.-P."/>
        </authorList>
    </citation>
    <scope>NUCLEOTIDE SEQUENCE [LARGE SCALE GENOMIC DNA]</scope>
    <source>
        <strain evidence="8 9">DSM 29531</strain>
    </source>
</reference>
<comment type="caution">
    <text evidence="8">The sequence shown here is derived from an EMBL/GenBank/DDBJ whole genome shotgun (WGS) entry which is preliminary data.</text>
</comment>
<dbReference type="PROSITE" id="PS51387">
    <property type="entry name" value="FAD_PCMH"/>
    <property type="match status" value="1"/>
</dbReference>
<dbReference type="AlphaFoldDB" id="A0A853D9T2"/>